<keyword evidence="6" id="KW-1185">Reference proteome</keyword>
<dbReference type="Proteomes" id="UP000306918">
    <property type="component" value="Unassembled WGS sequence"/>
</dbReference>
<evidence type="ECO:0000259" key="4">
    <source>
        <dbReference type="Pfam" id="PF02894"/>
    </source>
</evidence>
<dbReference type="InterPro" id="IPR000683">
    <property type="entry name" value="Gfo/Idh/MocA-like_OxRdtase_N"/>
</dbReference>
<evidence type="ECO:0000256" key="2">
    <source>
        <dbReference type="ARBA" id="ARBA00023002"/>
    </source>
</evidence>
<sequence length="356" mass="40352">MNTIKVGLVGFGISAKVFHAPFISTNPNYKLVSVVERHKQESKEKFPDVQVVRSIDELLQNDAIDLVVITTPNETHFPYAKAALEAGKHVVLEKPVTNTSAEAKQLADIGHRSGKVLSVYQNRRYVSDFLTIQEVLDKKLLGEVHTFEGHYDRYRAEARPQAWREHELPGSGILFDLGPHLLDQVLYLFGLPNTIAADIRKQRQHARVDDYFDLRLDYGFLKVILQAGMLVREPGPRYLIHGTHGSFVKSGEDPQETLLRAGALPVGEDWGKEKEDIYGILHTEVAGKIIRERYPSLKGDYAAYYKNLQESIVNKKPVRERIEHGYNTIRLIELAFESHQKQSTISCTGLLPVAYR</sequence>
<protein>
    <submittedName>
        <fullName evidence="5">Oxidoreductase</fullName>
    </submittedName>
</protein>
<dbReference type="GO" id="GO:0016491">
    <property type="term" value="F:oxidoreductase activity"/>
    <property type="evidence" value="ECO:0007669"/>
    <property type="project" value="UniProtKB-KW"/>
</dbReference>
<dbReference type="PANTHER" id="PTHR43708:SF5">
    <property type="entry name" value="CONSERVED EXPRESSED OXIDOREDUCTASE (EUROFUNG)-RELATED"/>
    <property type="match status" value="1"/>
</dbReference>
<keyword evidence="2" id="KW-0560">Oxidoreductase</keyword>
<dbReference type="RefSeq" id="WP_136580692.1">
    <property type="nucleotide sequence ID" value="NZ_STFF01000014.1"/>
</dbReference>
<evidence type="ECO:0000259" key="3">
    <source>
        <dbReference type="Pfam" id="PF01408"/>
    </source>
</evidence>
<dbReference type="NCBIfam" id="NF008607">
    <property type="entry name" value="PRK11579.1"/>
    <property type="match status" value="1"/>
</dbReference>
<dbReference type="Pfam" id="PF02894">
    <property type="entry name" value="GFO_IDH_MocA_C"/>
    <property type="match status" value="1"/>
</dbReference>
<dbReference type="OrthoDB" id="9815825at2"/>
<dbReference type="InterPro" id="IPR036291">
    <property type="entry name" value="NAD(P)-bd_dom_sf"/>
</dbReference>
<dbReference type="SUPFAM" id="SSF51735">
    <property type="entry name" value="NAD(P)-binding Rossmann-fold domains"/>
    <property type="match status" value="1"/>
</dbReference>
<dbReference type="PANTHER" id="PTHR43708">
    <property type="entry name" value="CONSERVED EXPRESSED OXIDOREDUCTASE (EUROFUNG)"/>
    <property type="match status" value="1"/>
</dbReference>
<organism evidence="5 6">
    <name type="scientific">Niastella caeni</name>
    <dbReference type="NCBI Taxonomy" id="2569763"/>
    <lineage>
        <taxon>Bacteria</taxon>
        <taxon>Pseudomonadati</taxon>
        <taxon>Bacteroidota</taxon>
        <taxon>Chitinophagia</taxon>
        <taxon>Chitinophagales</taxon>
        <taxon>Chitinophagaceae</taxon>
        <taxon>Niastella</taxon>
    </lineage>
</organism>
<evidence type="ECO:0000313" key="6">
    <source>
        <dbReference type="Proteomes" id="UP000306918"/>
    </source>
</evidence>
<dbReference type="EMBL" id="STFF01000014">
    <property type="protein sequence ID" value="THU31146.1"/>
    <property type="molecule type" value="Genomic_DNA"/>
</dbReference>
<dbReference type="InterPro" id="IPR051317">
    <property type="entry name" value="Gfo/Idh/MocA_oxidoreduct"/>
</dbReference>
<feature type="domain" description="Gfo/Idh/MocA-like oxidoreductase N-terminal" evidence="3">
    <location>
        <begin position="4"/>
        <end position="120"/>
    </location>
</feature>
<feature type="domain" description="Gfo/Idh/MocA-like oxidoreductase C-terminal" evidence="4">
    <location>
        <begin position="136"/>
        <end position="345"/>
    </location>
</feature>
<gene>
    <name evidence="5" type="ORF">FAM09_29120</name>
</gene>
<dbReference type="InterPro" id="IPR004104">
    <property type="entry name" value="Gfo/Idh/MocA-like_OxRdtase_C"/>
</dbReference>
<dbReference type="AlphaFoldDB" id="A0A4V4GZ30"/>
<dbReference type="Gene3D" id="3.30.360.10">
    <property type="entry name" value="Dihydrodipicolinate Reductase, domain 2"/>
    <property type="match status" value="1"/>
</dbReference>
<proteinExistence type="inferred from homology"/>
<name>A0A4V4GZ30_9BACT</name>
<dbReference type="GO" id="GO:0000166">
    <property type="term" value="F:nucleotide binding"/>
    <property type="evidence" value="ECO:0007669"/>
    <property type="project" value="InterPro"/>
</dbReference>
<reference evidence="5 6" key="1">
    <citation type="submission" date="2019-04" db="EMBL/GenBank/DDBJ databases">
        <title>Niastella caeni sp. nov., isolated from activated sludge.</title>
        <authorList>
            <person name="Sheng M."/>
        </authorList>
    </citation>
    <scope>NUCLEOTIDE SEQUENCE [LARGE SCALE GENOMIC DNA]</scope>
    <source>
        <strain evidence="5 6">HX-2-15</strain>
    </source>
</reference>
<dbReference type="Gene3D" id="3.40.50.720">
    <property type="entry name" value="NAD(P)-binding Rossmann-like Domain"/>
    <property type="match status" value="1"/>
</dbReference>
<dbReference type="Pfam" id="PF01408">
    <property type="entry name" value="GFO_IDH_MocA"/>
    <property type="match status" value="1"/>
</dbReference>
<comment type="similarity">
    <text evidence="1">Belongs to the Gfo/Idh/MocA family.</text>
</comment>
<evidence type="ECO:0000313" key="5">
    <source>
        <dbReference type="EMBL" id="THU31146.1"/>
    </source>
</evidence>
<evidence type="ECO:0000256" key="1">
    <source>
        <dbReference type="ARBA" id="ARBA00010928"/>
    </source>
</evidence>
<comment type="caution">
    <text evidence="5">The sequence shown here is derived from an EMBL/GenBank/DDBJ whole genome shotgun (WGS) entry which is preliminary data.</text>
</comment>
<accession>A0A4V4GZ30</accession>